<organism evidence="3 4">
    <name type="scientific">Euplotes crassus</name>
    <dbReference type="NCBI Taxonomy" id="5936"/>
    <lineage>
        <taxon>Eukaryota</taxon>
        <taxon>Sar</taxon>
        <taxon>Alveolata</taxon>
        <taxon>Ciliophora</taxon>
        <taxon>Intramacronucleata</taxon>
        <taxon>Spirotrichea</taxon>
        <taxon>Hypotrichia</taxon>
        <taxon>Euplotida</taxon>
        <taxon>Euplotidae</taxon>
        <taxon>Moneuplotes</taxon>
    </lineage>
</organism>
<dbReference type="AlphaFoldDB" id="A0AAD1UGW8"/>
<feature type="coiled-coil region" evidence="1">
    <location>
        <begin position="87"/>
        <end position="195"/>
    </location>
</feature>
<keyword evidence="1" id="KW-0175">Coiled coil</keyword>
<gene>
    <name evidence="3" type="ORF">ECRASSUSDP1_LOCUS8315</name>
</gene>
<protein>
    <submittedName>
        <fullName evidence="3">Uncharacterized protein</fullName>
    </submittedName>
</protein>
<sequence length="496" mass="58743">MNPNQRKQVIKDFIGKILTKNLIGEEPGKLEGFKERLQKIIDPNSRKSSYETSLKRVNEVQEQMDGLVDYLDKKMDSVLEKREKEFLSAYQSHMVEVQNELLHLKRKANEKELQLQQDDKILSLEQELAWIREETMKAREEIDNQEALIKDYKEEQQELQDDSRFLKMNLKQLLKDKLFEEAKELQEKDDKISKDDSVKILKIEDEQPVEEEKTFKTKEQEEPQDDQQEANPEIAPHNESILEEDAKSNDSRKMVMSTMPLKTEDVTKIDYILTELFESGRPKAEILAEVRKFCLENQMRRKRVLQLHKRTLEQKAVQETPKSAESQKNLIYFMQCVERVKMEVNSRKRCDPDSLRTKNKVSLFNTSDKRRIMELLLYKENILTKILLKIFRKMKIKDLERKVEYERRASKYHNSAMDTTFKRTGIAQSSRVGEFGYSRREPRSYENSQRMPYKYSKISNSHTPASNLIRYDASAPVHMLNREIDLKEGEIPSFEK</sequence>
<evidence type="ECO:0000256" key="1">
    <source>
        <dbReference type="SAM" id="Coils"/>
    </source>
</evidence>
<evidence type="ECO:0000313" key="4">
    <source>
        <dbReference type="Proteomes" id="UP001295684"/>
    </source>
</evidence>
<name>A0AAD1UGW8_EUPCR</name>
<dbReference type="EMBL" id="CAMPGE010008130">
    <property type="protein sequence ID" value="CAI2367038.1"/>
    <property type="molecule type" value="Genomic_DNA"/>
</dbReference>
<feature type="compositionally biased region" description="Basic and acidic residues" evidence="2">
    <location>
        <begin position="203"/>
        <end position="221"/>
    </location>
</feature>
<dbReference type="Proteomes" id="UP001295684">
    <property type="component" value="Unassembled WGS sequence"/>
</dbReference>
<dbReference type="PANTHER" id="PTHR40515:SF1">
    <property type="entry name" value="CILIA- AND FLAGELLA-ASSOCIATED PROTEIN 157"/>
    <property type="match status" value="1"/>
</dbReference>
<accession>A0AAD1UGW8</accession>
<dbReference type="PANTHER" id="PTHR40515">
    <property type="entry name" value="CILIA- AND FLAGELLA-ASSOCIATED PROTEIN 157"/>
    <property type="match status" value="1"/>
</dbReference>
<feature type="region of interest" description="Disordered" evidence="2">
    <location>
        <begin position="203"/>
        <end position="252"/>
    </location>
</feature>
<proteinExistence type="predicted"/>
<comment type="caution">
    <text evidence="3">The sequence shown here is derived from an EMBL/GenBank/DDBJ whole genome shotgun (WGS) entry which is preliminary data.</text>
</comment>
<reference evidence="3" key="1">
    <citation type="submission" date="2023-07" db="EMBL/GenBank/DDBJ databases">
        <authorList>
            <consortium name="AG Swart"/>
            <person name="Singh M."/>
            <person name="Singh A."/>
            <person name="Seah K."/>
            <person name="Emmerich C."/>
        </authorList>
    </citation>
    <scope>NUCLEOTIDE SEQUENCE</scope>
    <source>
        <strain evidence="3">DP1</strain>
    </source>
</reference>
<keyword evidence="4" id="KW-1185">Reference proteome</keyword>
<evidence type="ECO:0000256" key="2">
    <source>
        <dbReference type="SAM" id="MobiDB-lite"/>
    </source>
</evidence>
<evidence type="ECO:0000313" key="3">
    <source>
        <dbReference type="EMBL" id="CAI2367038.1"/>
    </source>
</evidence>